<evidence type="ECO:0000313" key="12">
    <source>
        <dbReference type="Proteomes" id="UP000051886"/>
    </source>
</evidence>
<feature type="compositionally biased region" description="Basic and acidic residues" evidence="9">
    <location>
        <begin position="506"/>
        <end position="515"/>
    </location>
</feature>
<dbReference type="EC" id="1.3.99.33" evidence="3"/>
<keyword evidence="7" id="KW-0560">Oxidoreductase</keyword>
<dbReference type="PANTHER" id="PTHR43400">
    <property type="entry name" value="FUMARATE REDUCTASE"/>
    <property type="match status" value="1"/>
</dbReference>
<dbReference type="Gene3D" id="3.90.1010.20">
    <property type="match status" value="1"/>
</dbReference>
<reference evidence="11 12" key="1">
    <citation type="journal article" date="2015" name="Genome Announc.">
        <title>Expanding the biotechnology potential of lactobacilli through comparative genomics of 213 strains and associated genera.</title>
        <authorList>
            <person name="Sun Z."/>
            <person name="Harris H.M."/>
            <person name="McCann A."/>
            <person name="Guo C."/>
            <person name="Argimon S."/>
            <person name="Zhang W."/>
            <person name="Yang X."/>
            <person name="Jeffery I.B."/>
            <person name="Cooney J.C."/>
            <person name="Kagawa T.F."/>
            <person name="Liu W."/>
            <person name="Song Y."/>
            <person name="Salvetti E."/>
            <person name="Wrobel A."/>
            <person name="Rasinkangas P."/>
            <person name="Parkhill J."/>
            <person name="Rea M.C."/>
            <person name="O'Sullivan O."/>
            <person name="Ritari J."/>
            <person name="Douillard F.P."/>
            <person name="Paul Ross R."/>
            <person name="Yang R."/>
            <person name="Briner A.E."/>
            <person name="Felis G.E."/>
            <person name="de Vos W.M."/>
            <person name="Barrangou R."/>
            <person name="Klaenhammer T.R."/>
            <person name="Caufield P.W."/>
            <person name="Cui Y."/>
            <person name="Zhang H."/>
            <person name="O'Toole P.W."/>
        </authorList>
    </citation>
    <scope>NUCLEOTIDE SEQUENCE [LARGE SCALE GENOMIC DNA]</scope>
    <source>
        <strain evidence="11 12">NBRC 103219</strain>
    </source>
</reference>
<dbReference type="EMBL" id="JQCN01000045">
    <property type="protein sequence ID" value="KRN98491.1"/>
    <property type="molecule type" value="Genomic_DNA"/>
</dbReference>
<dbReference type="InterPro" id="IPR027477">
    <property type="entry name" value="Succ_DH/fumarate_Rdtase_cat_sf"/>
</dbReference>
<keyword evidence="5" id="KW-0285">Flavoprotein</keyword>
<evidence type="ECO:0000259" key="10">
    <source>
        <dbReference type="SMART" id="SM00900"/>
    </source>
</evidence>
<dbReference type="GO" id="GO:0033765">
    <property type="term" value="F:steroid dehydrogenase activity, acting on the CH-CH group of donors"/>
    <property type="evidence" value="ECO:0007669"/>
    <property type="project" value="UniProtKB-ARBA"/>
</dbReference>
<comment type="caution">
    <text evidence="11">The sequence shown here is derived from an EMBL/GenBank/DDBJ whole genome shotgun (WGS) entry which is preliminary data.</text>
</comment>
<comment type="cofactor">
    <cofactor evidence="1">
        <name>FMN</name>
        <dbReference type="ChEBI" id="CHEBI:58210"/>
    </cofactor>
</comment>
<dbReference type="Gene3D" id="3.90.700.10">
    <property type="entry name" value="Succinate dehydrogenase/fumarate reductase flavoprotein, catalytic domain"/>
    <property type="match status" value="1"/>
</dbReference>
<dbReference type="RefSeq" id="WP_017868382.1">
    <property type="nucleotide sequence ID" value="NZ_BJYB01000016.1"/>
</dbReference>
<organism evidence="11 12">
    <name type="scientific">Ligilactobacillus pobuzihii</name>
    <dbReference type="NCBI Taxonomy" id="449659"/>
    <lineage>
        <taxon>Bacteria</taxon>
        <taxon>Bacillati</taxon>
        <taxon>Bacillota</taxon>
        <taxon>Bacilli</taxon>
        <taxon>Lactobacillales</taxon>
        <taxon>Lactobacillaceae</taxon>
        <taxon>Ligilactobacillus</taxon>
    </lineage>
</organism>
<dbReference type="Gene3D" id="3.50.50.60">
    <property type="entry name" value="FAD/NAD(P)-binding domain"/>
    <property type="match status" value="1"/>
</dbReference>
<dbReference type="InterPro" id="IPR050315">
    <property type="entry name" value="FAD-oxidoreductase_2"/>
</dbReference>
<dbReference type="AlphaFoldDB" id="A0A0R2L9W1"/>
<evidence type="ECO:0000256" key="7">
    <source>
        <dbReference type="ARBA" id="ARBA00023002"/>
    </source>
</evidence>
<protein>
    <recommendedName>
        <fullName evidence="4">Urocanate reductase</fullName>
        <ecNumber evidence="3">1.3.99.33</ecNumber>
    </recommendedName>
</protein>
<comment type="cofactor">
    <cofactor evidence="2">
        <name>FAD</name>
        <dbReference type="ChEBI" id="CHEBI:57692"/>
    </cofactor>
</comment>
<dbReference type="GO" id="GO:0008202">
    <property type="term" value="P:steroid metabolic process"/>
    <property type="evidence" value="ECO:0007669"/>
    <property type="project" value="UniProtKB-ARBA"/>
</dbReference>
<dbReference type="SMART" id="SM00900">
    <property type="entry name" value="FMN_bind"/>
    <property type="match status" value="1"/>
</dbReference>
<keyword evidence="6" id="KW-0274">FAD</keyword>
<sequence>MVVTNRNIRWDAVYDVIVLGFGAGGASAARFAADNGAKVLLVDSAPEGKEGGNTRLSDQFLASGNDPEKLKAYHKAMAEPFSIDDAVMTTFTDGLYHMKDYVAKYFNEKPFSFRENYFGSDIVRSFIEEFDEFPGSDAYDLTTVHEGFEDAALWKDLRKAVTDRNDKIDVWFSSPGRHLIQDKNSNAIVGAQIERENVLRNIKAKNGVVVATGGFENNEAMMQDYLQEPYLQPIGTLYNNGDGVKMEMEVGADLWNMRSYESLGIMHGLSLKAPKHTRGKGTTSVVFPTAQTGSVILVGDNGTRYIGEDMINRHGHVNIHGTWRIPFAHVSPYIIFDQTKADEFKNNWDKDNTPGINPPKMWEEAKKFTSIEEMAQAIGKDPEILQNTIDKFNHFANEGIDYEWGRKNMRAFDDGPYYAVAVKQNMLNTQGGGRKNARSEVLDPAGTPIPHLYEAGELGALFVNNYAGGGNLAEALIFGKIAGENAAKAKTDLSENISEEPEETFSDFKSESDTNNIKEDYPVGPNQYIGHNNNGIGGEIVVRVTLTVERKIEAIEILKEHETEHGAEALAHLPQQMVAHNSFEVDTYTGASVTSWALKDAVKDALSKAAIK</sequence>
<dbReference type="PATRIC" id="fig|449659.4.peg.1864"/>
<dbReference type="Proteomes" id="UP000051886">
    <property type="component" value="Unassembled WGS sequence"/>
</dbReference>
<gene>
    <name evidence="11" type="ORF">IV66_GL001821</name>
</gene>
<dbReference type="GO" id="GO:0010181">
    <property type="term" value="F:FMN binding"/>
    <property type="evidence" value="ECO:0007669"/>
    <property type="project" value="InterPro"/>
</dbReference>
<evidence type="ECO:0000256" key="3">
    <source>
        <dbReference type="ARBA" id="ARBA00013137"/>
    </source>
</evidence>
<evidence type="ECO:0000313" key="11">
    <source>
        <dbReference type="EMBL" id="KRN98491.1"/>
    </source>
</evidence>
<dbReference type="InterPro" id="IPR007329">
    <property type="entry name" value="FMN-bd"/>
</dbReference>
<dbReference type="OrthoDB" id="9806724at2"/>
<feature type="domain" description="FMN-binding" evidence="10">
    <location>
        <begin position="535"/>
        <end position="609"/>
    </location>
</feature>
<dbReference type="Pfam" id="PF00890">
    <property type="entry name" value="FAD_binding_2"/>
    <property type="match status" value="1"/>
</dbReference>
<dbReference type="InterPro" id="IPR036188">
    <property type="entry name" value="FAD/NAD-bd_sf"/>
</dbReference>
<dbReference type="PANTHER" id="PTHR43400:SF10">
    <property type="entry name" value="3-OXOSTEROID 1-DEHYDROGENASE"/>
    <property type="match status" value="1"/>
</dbReference>
<comment type="catalytic activity">
    <reaction evidence="8">
        <text>dihydrourocanate + A = urocanate + AH2</text>
        <dbReference type="Rhea" id="RHEA:36059"/>
        <dbReference type="ChEBI" id="CHEBI:13193"/>
        <dbReference type="ChEBI" id="CHEBI:17499"/>
        <dbReference type="ChEBI" id="CHEBI:27247"/>
        <dbReference type="ChEBI" id="CHEBI:72991"/>
        <dbReference type="EC" id="1.3.99.33"/>
    </reaction>
</comment>
<evidence type="ECO:0000256" key="5">
    <source>
        <dbReference type="ARBA" id="ARBA00022630"/>
    </source>
</evidence>
<accession>A0A0R2L9W1</accession>
<dbReference type="SUPFAM" id="SSF56425">
    <property type="entry name" value="Succinate dehydrogenase/fumarate reductase flavoprotein, catalytic domain"/>
    <property type="match status" value="1"/>
</dbReference>
<feature type="region of interest" description="Disordered" evidence="9">
    <location>
        <begin position="492"/>
        <end position="515"/>
    </location>
</feature>
<dbReference type="InterPro" id="IPR003953">
    <property type="entry name" value="FAD-dep_OxRdtase_2_FAD-bd"/>
</dbReference>
<evidence type="ECO:0000256" key="9">
    <source>
        <dbReference type="SAM" id="MobiDB-lite"/>
    </source>
</evidence>
<evidence type="ECO:0000256" key="6">
    <source>
        <dbReference type="ARBA" id="ARBA00022827"/>
    </source>
</evidence>
<dbReference type="SUPFAM" id="SSF51905">
    <property type="entry name" value="FAD/NAD(P)-binding domain"/>
    <property type="match status" value="1"/>
</dbReference>
<name>A0A0R2L9W1_9LACO</name>
<dbReference type="STRING" id="449659.IV66_GL001821"/>
<dbReference type="Pfam" id="PF04205">
    <property type="entry name" value="FMN_bind"/>
    <property type="match status" value="1"/>
</dbReference>
<evidence type="ECO:0000256" key="2">
    <source>
        <dbReference type="ARBA" id="ARBA00001974"/>
    </source>
</evidence>
<evidence type="ECO:0000256" key="1">
    <source>
        <dbReference type="ARBA" id="ARBA00001917"/>
    </source>
</evidence>
<evidence type="ECO:0000256" key="4">
    <source>
        <dbReference type="ARBA" id="ARBA00015872"/>
    </source>
</evidence>
<proteinExistence type="predicted"/>
<dbReference type="GO" id="GO:0016020">
    <property type="term" value="C:membrane"/>
    <property type="evidence" value="ECO:0007669"/>
    <property type="project" value="InterPro"/>
</dbReference>
<evidence type="ECO:0000256" key="8">
    <source>
        <dbReference type="ARBA" id="ARBA00049922"/>
    </source>
</evidence>
<keyword evidence="12" id="KW-1185">Reference proteome</keyword>